<dbReference type="EMBL" id="CP036281">
    <property type="protein sequence ID" value="QDU78739.1"/>
    <property type="molecule type" value="Genomic_DNA"/>
</dbReference>
<keyword evidence="12" id="KW-1185">Reference proteome</keyword>
<dbReference type="CDD" id="cd12152">
    <property type="entry name" value="F1-ATPase_delta"/>
    <property type="match status" value="1"/>
</dbReference>
<keyword evidence="9" id="KW-1003">Cell membrane</keyword>
<keyword evidence="7 9" id="KW-0139">CF(1)</keyword>
<proteinExistence type="inferred from homology"/>
<keyword evidence="4 9" id="KW-0813">Transport</keyword>
<evidence type="ECO:0000256" key="3">
    <source>
        <dbReference type="ARBA" id="ARBA00005712"/>
    </source>
</evidence>
<evidence type="ECO:0000256" key="5">
    <source>
        <dbReference type="ARBA" id="ARBA00023065"/>
    </source>
</evidence>
<dbReference type="SUPFAM" id="SSF51344">
    <property type="entry name" value="Epsilon subunit of F1F0-ATP synthase N-terminal domain"/>
    <property type="match status" value="1"/>
</dbReference>
<dbReference type="Pfam" id="PF02823">
    <property type="entry name" value="ATP-synt_DE_N"/>
    <property type="match status" value="1"/>
</dbReference>
<dbReference type="OrthoDB" id="277064at2"/>
<feature type="domain" description="ATP synthase F1 complex delta/epsilon subunit N-terminal" evidence="10">
    <location>
        <begin position="7"/>
        <end position="85"/>
    </location>
</feature>
<evidence type="ECO:0000313" key="11">
    <source>
        <dbReference type="EMBL" id="QDU78739.1"/>
    </source>
</evidence>
<organism evidence="11 12">
    <name type="scientific">Polystyrenella longa</name>
    <dbReference type="NCBI Taxonomy" id="2528007"/>
    <lineage>
        <taxon>Bacteria</taxon>
        <taxon>Pseudomonadati</taxon>
        <taxon>Planctomycetota</taxon>
        <taxon>Planctomycetia</taxon>
        <taxon>Planctomycetales</taxon>
        <taxon>Planctomycetaceae</taxon>
        <taxon>Polystyrenella</taxon>
    </lineage>
</organism>
<evidence type="ECO:0000256" key="8">
    <source>
        <dbReference type="ARBA" id="ARBA00023310"/>
    </source>
</evidence>
<keyword evidence="9" id="KW-0375">Hydrogen ion transport</keyword>
<dbReference type="AlphaFoldDB" id="A0A518CHN4"/>
<dbReference type="HAMAP" id="MF_00530">
    <property type="entry name" value="ATP_synth_epsil_bac"/>
    <property type="match status" value="1"/>
</dbReference>
<evidence type="ECO:0000256" key="7">
    <source>
        <dbReference type="ARBA" id="ARBA00023196"/>
    </source>
</evidence>
<dbReference type="Gene3D" id="2.60.15.10">
    <property type="entry name" value="F0F1 ATP synthase delta/epsilon subunit, N-terminal"/>
    <property type="match status" value="1"/>
</dbReference>
<dbReference type="GO" id="GO:0005524">
    <property type="term" value="F:ATP binding"/>
    <property type="evidence" value="ECO:0007669"/>
    <property type="project" value="UniProtKB-UniRule"/>
</dbReference>
<evidence type="ECO:0000259" key="10">
    <source>
        <dbReference type="Pfam" id="PF02823"/>
    </source>
</evidence>
<dbReference type="RefSeq" id="WP_144992729.1">
    <property type="nucleotide sequence ID" value="NZ_CP036281.1"/>
</dbReference>
<comment type="function">
    <text evidence="1 9">Produces ATP from ADP in the presence of a proton gradient across the membrane.</text>
</comment>
<comment type="subunit">
    <text evidence="9">F-type ATPases have 2 components, CF(1) - the catalytic core - and CF(0) - the membrane proton channel. CF(1) has five subunits: alpha(3), beta(3), gamma(1), delta(1), epsilon(1). CF(0) has three main subunits: a, b and c.</text>
</comment>
<dbReference type="InterPro" id="IPR001469">
    <property type="entry name" value="ATP_synth_F1_dsu/esu"/>
</dbReference>
<evidence type="ECO:0000256" key="9">
    <source>
        <dbReference type="HAMAP-Rule" id="MF_00530"/>
    </source>
</evidence>
<dbReference type="GO" id="GO:0046933">
    <property type="term" value="F:proton-transporting ATP synthase activity, rotational mechanism"/>
    <property type="evidence" value="ECO:0007669"/>
    <property type="project" value="UniProtKB-UniRule"/>
</dbReference>
<comment type="subcellular location">
    <subcellularLocation>
        <location evidence="9">Cell membrane</location>
        <topology evidence="9">Peripheral membrane protein</topology>
    </subcellularLocation>
    <subcellularLocation>
        <location evidence="2">Endomembrane system</location>
        <topology evidence="2">Peripheral membrane protein</topology>
    </subcellularLocation>
</comment>
<evidence type="ECO:0000256" key="4">
    <source>
        <dbReference type="ARBA" id="ARBA00022448"/>
    </source>
</evidence>
<evidence type="ECO:0000256" key="2">
    <source>
        <dbReference type="ARBA" id="ARBA00004184"/>
    </source>
</evidence>
<dbReference type="GO" id="GO:0005886">
    <property type="term" value="C:plasma membrane"/>
    <property type="evidence" value="ECO:0007669"/>
    <property type="project" value="UniProtKB-SubCell"/>
</dbReference>
<evidence type="ECO:0000256" key="1">
    <source>
        <dbReference type="ARBA" id="ARBA00003543"/>
    </source>
</evidence>
<accession>A0A518CHN4</accession>
<name>A0A518CHN4_9PLAN</name>
<comment type="similarity">
    <text evidence="3 9">Belongs to the ATPase epsilon chain family.</text>
</comment>
<sequence>MATNEIRLVLVTPEKTLLDAPVSSLRFPLIDGQIGILPGRAPMVGRLGYGELSFHSETGVETVYYIDGGFVQVKGSEVSILTSRAIKPENIDAAAAEADFQEARDRKATGDVEIKARYEDQERARQLKAAARSK</sequence>
<dbReference type="InterPro" id="IPR036771">
    <property type="entry name" value="ATPsynth_dsu/esu_N"/>
</dbReference>
<protein>
    <recommendedName>
        <fullName evidence="9">ATP synthase epsilon chain</fullName>
    </recommendedName>
    <alternativeName>
        <fullName evidence="9">ATP synthase F1 sector epsilon subunit</fullName>
    </alternativeName>
    <alternativeName>
        <fullName evidence="9">F-ATPase epsilon subunit</fullName>
    </alternativeName>
</protein>
<dbReference type="InterPro" id="IPR020546">
    <property type="entry name" value="ATP_synth_F1_dsu/esu_N"/>
</dbReference>
<keyword evidence="6 9" id="KW-0472">Membrane</keyword>
<dbReference type="GO" id="GO:0045259">
    <property type="term" value="C:proton-transporting ATP synthase complex"/>
    <property type="evidence" value="ECO:0007669"/>
    <property type="project" value="UniProtKB-KW"/>
</dbReference>
<dbReference type="GO" id="GO:0012505">
    <property type="term" value="C:endomembrane system"/>
    <property type="evidence" value="ECO:0007669"/>
    <property type="project" value="UniProtKB-SubCell"/>
</dbReference>
<gene>
    <name evidence="9 11" type="primary">atpC</name>
    <name evidence="11" type="ORF">Pla110_04430</name>
</gene>
<dbReference type="KEGG" id="plon:Pla110_04430"/>
<dbReference type="Proteomes" id="UP000317178">
    <property type="component" value="Chromosome"/>
</dbReference>
<reference evidence="11 12" key="1">
    <citation type="submission" date="2019-02" db="EMBL/GenBank/DDBJ databases">
        <title>Deep-cultivation of Planctomycetes and their phenomic and genomic characterization uncovers novel biology.</title>
        <authorList>
            <person name="Wiegand S."/>
            <person name="Jogler M."/>
            <person name="Boedeker C."/>
            <person name="Pinto D."/>
            <person name="Vollmers J."/>
            <person name="Rivas-Marin E."/>
            <person name="Kohn T."/>
            <person name="Peeters S.H."/>
            <person name="Heuer A."/>
            <person name="Rast P."/>
            <person name="Oberbeckmann S."/>
            <person name="Bunk B."/>
            <person name="Jeske O."/>
            <person name="Meyerdierks A."/>
            <person name="Storesund J.E."/>
            <person name="Kallscheuer N."/>
            <person name="Luecker S."/>
            <person name="Lage O.M."/>
            <person name="Pohl T."/>
            <person name="Merkel B.J."/>
            <person name="Hornburger P."/>
            <person name="Mueller R.-W."/>
            <person name="Bruemmer F."/>
            <person name="Labrenz M."/>
            <person name="Spormann A.M."/>
            <person name="Op den Camp H."/>
            <person name="Overmann J."/>
            <person name="Amann R."/>
            <person name="Jetten M.S.M."/>
            <person name="Mascher T."/>
            <person name="Medema M.H."/>
            <person name="Devos D.P."/>
            <person name="Kaster A.-K."/>
            <person name="Ovreas L."/>
            <person name="Rohde M."/>
            <person name="Galperin M.Y."/>
            <person name="Jogler C."/>
        </authorList>
    </citation>
    <scope>NUCLEOTIDE SEQUENCE [LARGE SCALE GENOMIC DNA]</scope>
    <source>
        <strain evidence="11 12">Pla110</strain>
    </source>
</reference>
<evidence type="ECO:0000313" key="12">
    <source>
        <dbReference type="Proteomes" id="UP000317178"/>
    </source>
</evidence>
<dbReference type="PANTHER" id="PTHR13822:SF10">
    <property type="entry name" value="ATP SYNTHASE EPSILON CHAIN, CHLOROPLASTIC"/>
    <property type="match status" value="1"/>
</dbReference>
<dbReference type="PANTHER" id="PTHR13822">
    <property type="entry name" value="ATP SYNTHASE DELTA/EPSILON CHAIN"/>
    <property type="match status" value="1"/>
</dbReference>
<keyword evidence="5 9" id="KW-0406">Ion transport</keyword>
<keyword evidence="8 9" id="KW-0066">ATP synthesis</keyword>
<evidence type="ECO:0000256" key="6">
    <source>
        <dbReference type="ARBA" id="ARBA00023136"/>
    </source>
</evidence>